<name>A0A8U0WM91_9MUSC</name>
<accession>A0A8U0WM91</accession>
<evidence type="ECO:0000313" key="2">
    <source>
        <dbReference type="RefSeq" id="XP_037886774.1"/>
    </source>
</evidence>
<dbReference type="RefSeq" id="XP_037886774.1">
    <property type="nucleotide sequence ID" value="XM_038030846.1"/>
</dbReference>
<gene>
    <name evidence="2" type="primary">LOC119635838</name>
</gene>
<sequence>MLYGFHGYYTTNTNINVLFLRILSYVEIGRVRERSECRKLIADGNNLGFKYIVNPAPPPAIAFGTTLHRVTLPLSGPALSSFMRAIQGDADRSPGPAACVDGRNYLMKKTPSVYGYGPMVSNVARSRPLQMQKYGTDFVICETKLVKPNAKPFNSGIERDVQEEFLTPPPNMYDYHKPSPRFEILSAFGTRRKIKHPVALICSPYNSAECCRCGETPIGDYWHSYKTNSDRCRRCLNKVKSHLNCVISQHRRLQILRLLSDYKKIRHCSFCHDHHGTTVAVNTVPMKELKLKFITETYLSLYM</sequence>
<dbReference type="KEGG" id="gfs:119635838"/>
<dbReference type="AlphaFoldDB" id="A0A8U0WM91"/>
<evidence type="ECO:0000313" key="1">
    <source>
        <dbReference type="Proteomes" id="UP000092443"/>
    </source>
</evidence>
<dbReference type="Proteomes" id="UP000092443">
    <property type="component" value="Unplaced"/>
</dbReference>
<dbReference type="GeneID" id="119635838"/>
<keyword evidence="1" id="KW-1185">Reference proteome</keyword>
<organism evidence="1 2">
    <name type="scientific">Glossina fuscipes</name>
    <dbReference type="NCBI Taxonomy" id="7396"/>
    <lineage>
        <taxon>Eukaryota</taxon>
        <taxon>Metazoa</taxon>
        <taxon>Ecdysozoa</taxon>
        <taxon>Arthropoda</taxon>
        <taxon>Hexapoda</taxon>
        <taxon>Insecta</taxon>
        <taxon>Pterygota</taxon>
        <taxon>Neoptera</taxon>
        <taxon>Endopterygota</taxon>
        <taxon>Diptera</taxon>
        <taxon>Brachycera</taxon>
        <taxon>Muscomorpha</taxon>
        <taxon>Hippoboscoidea</taxon>
        <taxon>Glossinidae</taxon>
        <taxon>Glossina</taxon>
    </lineage>
</organism>
<proteinExistence type="predicted"/>
<protein>
    <submittedName>
        <fullName evidence="2">Uncharacterized protein LOC119635838</fullName>
    </submittedName>
</protein>
<reference evidence="2" key="1">
    <citation type="submission" date="2025-08" db="UniProtKB">
        <authorList>
            <consortium name="RefSeq"/>
        </authorList>
    </citation>
    <scope>IDENTIFICATION</scope>
    <source>
        <tissue evidence="2">Whole body pupa</tissue>
    </source>
</reference>